<gene>
    <name evidence="2" type="ORF">IPOD504_LOCUS15034</name>
</gene>
<evidence type="ECO:0000313" key="2">
    <source>
        <dbReference type="EMBL" id="CAH2071216.1"/>
    </source>
</evidence>
<protein>
    <submittedName>
        <fullName evidence="2">Uncharacterized protein</fullName>
    </submittedName>
</protein>
<dbReference type="Proteomes" id="UP000837857">
    <property type="component" value="Chromosome 6"/>
</dbReference>
<reference evidence="2" key="1">
    <citation type="submission" date="2022-03" db="EMBL/GenBank/DDBJ databases">
        <authorList>
            <person name="Martin H S."/>
        </authorList>
    </citation>
    <scope>NUCLEOTIDE SEQUENCE</scope>
</reference>
<proteinExistence type="predicted"/>
<keyword evidence="3" id="KW-1185">Reference proteome</keyword>
<accession>A0ABN8J1V3</accession>
<organism evidence="2 3">
    <name type="scientific">Iphiclides podalirius</name>
    <name type="common">scarce swallowtail</name>
    <dbReference type="NCBI Taxonomy" id="110791"/>
    <lineage>
        <taxon>Eukaryota</taxon>
        <taxon>Metazoa</taxon>
        <taxon>Ecdysozoa</taxon>
        <taxon>Arthropoda</taxon>
        <taxon>Hexapoda</taxon>
        <taxon>Insecta</taxon>
        <taxon>Pterygota</taxon>
        <taxon>Neoptera</taxon>
        <taxon>Endopterygota</taxon>
        <taxon>Lepidoptera</taxon>
        <taxon>Glossata</taxon>
        <taxon>Ditrysia</taxon>
        <taxon>Papilionoidea</taxon>
        <taxon>Papilionidae</taxon>
        <taxon>Papilioninae</taxon>
        <taxon>Iphiclides</taxon>
    </lineage>
</organism>
<evidence type="ECO:0000256" key="1">
    <source>
        <dbReference type="SAM" id="MobiDB-lite"/>
    </source>
</evidence>
<feature type="non-terminal residue" evidence="2">
    <location>
        <position position="91"/>
    </location>
</feature>
<feature type="region of interest" description="Disordered" evidence="1">
    <location>
        <begin position="17"/>
        <end position="41"/>
    </location>
</feature>
<dbReference type="EMBL" id="OW152818">
    <property type="protein sequence ID" value="CAH2071216.1"/>
    <property type="molecule type" value="Genomic_DNA"/>
</dbReference>
<sequence>MSEMFYAKMDEFQQDLQKNSAANGVPQARDGSTRNAKQAEDGRILHGVPEVKTEDLAARVTTVFADHLDLPNFSSSSIKASYRLGRPSEQT</sequence>
<name>A0ABN8J1V3_9NEOP</name>
<evidence type="ECO:0000313" key="3">
    <source>
        <dbReference type="Proteomes" id="UP000837857"/>
    </source>
</evidence>